<evidence type="ECO:0000256" key="1">
    <source>
        <dbReference type="SAM" id="MobiDB-lite"/>
    </source>
</evidence>
<organism evidence="2 3">
    <name type="scientific">Echinicola strongylocentroti</name>
    <dbReference type="NCBI Taxonomy" id="1795355"/>
    <lineage>
        <taxon>Bacteria</taxon>
        <taxon>Pseudomonadati</taxon>
        <taxon>Bacteroidota</taxon>
        <taxon>Cytophagia</taxon>
        <taxon>Cytophagales</taxon>
        <taxon>Cyclobacteriaceae</taxon>
        <taxon>Echinicola</taxon>
    </lineage>
</organism>
<feature type="region of interest" description="Disordered" evidence="1">
    <location>
        <begin position="40"/>
        <end position="60"/>
    </location>
</feature>
<name>A0A2Z4IGK8_9BACT</name>
<dbReference type="Proteomes" id="UP000248688">
    <property type="component" value="Chromosome"/>
</dbReference>
<sequence length="60" mass="6792">MEIKMGEGSSSQGKSMSHFKRHTTGLDFFLSFFINGKKEKDKINQDDQVSPAKVNQKRAT</sequence>
<protein>
    <submittedName>
        <fullName evidence="2">Uncharacterized protein</fullName>
    </submittedName>
</protein>
<proteinExistence type="predicted"/>
<dbReference type="AlphaFoldDB" id="A0A2Z4IGK8"/>
<evidence type="ECO:0000313" key="3">
    <source>
        <dbReference type="Proteomes" id="UP000248688"/>
    </source>
</evidence>
<keyword evidence="3" id="KW-1185">Reference proteome</keyword>
<reference evidence="2 3" key="1">
    <citation type="submission" date="2018-06" db="EMBL/GenBank/DDBJ databases">
        <title>Echinicola strongylocentroti sp. nov., isolated from a sea urchin Strongylocentrotus intermedius.</title>
        <authorList>
            <person name="Bae S.S."/>
        </authorList>
    </citation>
    <scope>NUCLEOTIDE SEQUENCE [LARGE SCALE GENOMIC DNA]</scope>
    <source>
        <strain evidence="2 3">MEBiC08714</strain>
    </source>
</reference>
<dbReference type="EMBL" id="CP030041">
    <property type="protein sequence ID" value="AWW29583.1"/>
    <property type="molecule type" value="Genomic_DNA"/>
</dbReference>
<dbReference type="KEGG" id="est:DN752_05270"/>
<gene>
    <name evidence="2" type="ORF">DN752_05270</name>
</gene>
<evidence type="ECO:0000313" key="2">
    <source>
        <dbReference type="EMBL" id="AWW29583.1"/>
    </source>
</evidence>
<accession>A0A2Z4IGK8</accession>